<dbReference type="Pfam" id="PF26176">
    <property type="entry name" value="zf_C2H2_17_2"/>
    <property type="match status" value="1"/>
</dbReference>
<dbReference type="Gene3D" id="3.30.160.60">
    <property type="entry name" value="Classic Zinc Finger"/>
    <property type="match status" value="1"/>
</dbReference>
<evidence type="ECO:0000313" key="3">
    <source>
        <dbReference type="EMBL" id="KAK4142163.1"/>
    </source>
</evidence>
<feature type="region of interest" description="Disordered" evidence="1">
    <location>
        <begin position="208"/>
        <end position="267"/>
    </location>
</feature>
<dbReference type="GO" id="GO:0005634">
    <property type="term" value="C:nucleus"/>
    <property type="evidence" value="ECO:0007669"/>
    <property type="project" value="TreeGrafter"/>
</dbReference>
<evidence type="ECO:0000259" key="2">
    <source>
        <dbReference type="SMART" id="SM00355"/>
    </source>
</evidence>
<dbReference type="InterPro" id="IPR051061">
    <property type="entry name" value="Zinc_finger_trans_reg"/>
</dbReference>
<feature type="region of interest" description="Disordered" evidence="1">
    <location>
        <begin position="63"/>
        <end position="107"/>
    </location>
</feature>
<evidence type="ECO:0000313" key="4">
    <source>
        <dbReference type="Proteomes" id="UP001302676"/>
    </source>
</evidence>
<dbReference type="GeneID" id="87814334"/>
<feature type="domain" description="C2H2-type" evidence="2">
    <location>
        <begin position="183"/>
        <end position="212"/>
    </location>
</feature>
<dbReference type="GO" id="GO:0006357">
    <property type="term" value="P:regulation of transcription by RNA polymerase II"/>
    <property type="evidence" value="ECO:0007669"/>
    <property type="project" value="TreeGrafter"/>
</dbReference>
<reference evidence="3" key="1">
    <citation type="journal article" date="2023" name="Mol. Phylogenet. Evol.">
        <title>Genome-scale phylogeny and comparative genomics of the fungal order Sordariales.</title>
        <authorList>
            <person name="Hensen N."/>
            <person name="Bonometti L."/>
            <person name="Westerberg I."/>
            <person name="Brannstrom I.O."/>
            <person name="Guillou S."/>
            <person name="Cros-Aarteil S."/>
            <person name="Calhoun S."/>
            <person name="Haridas S."/>
            <person name="Kuo A."/>
            <person name="Mondo S."/>
            <person name="Pangilinan J."/>
            <person name="Riley R."/>
            <person name="LaButti K."/>
            <person name="Andreopoulos B."/>
            <person name="Lipzen A."/>
            <person name="Chen C."/>
            <person name="Yan M."/>
            <person name="Daum C."/>
            <person name="Ng V."/>
            <person name="Clum A."/>
            <person name="Steindorff A."/>
            <person name="Ohm R.A."/>
            <person name="Martin F."/>
            <person name="Silar P."/>
            <person name="Natvig D.O."/>
            <person name="Lalanne C."/>
            <person name="Gautier V."/>
            <person name="Ament-Velasquez S.L."/>
            <person name="Kruys A."/>
            <person name="Hutchinson M.I."/>
            <person name="Powell A.J."/>
            <person name="Barry K."/>
            <person name="Miller A.N."/>
            <person name="Grigoriev I.V."/>
            <person name="Debuchy R."/>
            <person name="Gladieux P."/>
            <person name="Hiltunen Thoren M."/>
            <person name="Johannesson H."/>
        </authorList>
    </citation>
    <scope>NUCLEOTIDE SEQUENCE</scope>
    <source>
        <strain evidence="3">CBS 141.50</strain>
    </source>
</reference>
<dbReference type="RefSeq" id="XP_062635534.1">
    <property type="nucleotide sequence ID" value="XM_062777721.1"/>
</dbReference>
<sequence length="336" mass="37736">MSVVYEPRNFIHDGGYPPMDDEHVTTSPDADQFTDSEDTVTNELATTVASYLNTQLNTQFIDTTEQRLDLPTVPQTATTDASPEHDPGSPTLCDDEDGPILRPVRSPVKNERGKYPCTWANCNEKVREWIRKCEYNKHMDKHERPYKCGRPDCKKLLGFTYPGGLSRHRREVHHLNGGPKTVLYCPHPACKRHEGKGFGRQENLTEHLRRLHPNAGEKGEGVPGDEEEDEMDIDADGNGMDKPSPSPGRKRKRELVNTPTVDSTGELREEIKRVRLENEELRRQVGAQTQQTVIMMQKIAALQKALEVRIPGTVTTVAPPSAMKPAPIPMQTATMI</sequence>
<evidence type="ECO:0000256" key="1">
    <source>
        <dbReference type="SAM" id="MobiDB-lite"/>
    </source>
</evidence>
<feature type="domain" description="C2H2-type" evidence="2">
    <location>
        <begin position="115"/>
        <end position="142"/>
    </location>
</feature>
<feature type="compositionally biased region" description="Acidic residues" evidence="1">
    <location>
        <begin position="223"/>
        <end position="235"/>
    </location>
</feature>
<dbReference type="InterPro" id="IPR059095">
    <property type="entry name" value="Znf_C2H2_17_2nd"/>
</dbReference>
<dbReference type="CDD" id="cd14686">
    <property type="entry name" value="bZIP"/>
    <property type="match status" value="1"/>
</dbReference>
<reference evidence="3" key="2">
    <citation type="submission" date="2023-05" db="EMBL/GenBank/DDBJ databases">
        <authorList>
            <consortium name="Lawrence Berkeley National Laboratory"/>
            <person name="Steindorff A."/>
            <person name="Hensen N."/>
            <person name="Bonometti L."/>
            <person name="Westerberg I."/>
            <person name="Brannstrom I.O."/>
            <person name="Guillou S."/>
            <person name="Cros-Aarteil S."/>
            <person name="Calhoun S."/>
            <person name="Haridas S."/>
            <person name="Kuo A."/>
            <person name="Mondo S."/>
            <person name="Pangilinan J."/>
            <person name="Riley R."/>
            <person name="Labutti K."/>
            <person name="Andreopoulos B."/>
            <person name="Lipzen A."/>
            <person name="Chen C."/>
            <person name="Yanf M."/>
            <person name="Daum C."/>
            <person name="Ng V."/>
            <person name="Clum A."/>
            <person name="Ohm R."/>
            <person name="Martin F."/>
            <person name="Silar P."/>
            <person name="Natvig D."/>
            <person name="Lalanne C."/>
            <person name="Gautier V."/>
            <person name="Ament-Velasquez S.L."/>
            <person name="Kruys A."/>
            <person name="Hutchinson M.I."/>
            <person name="Powell A.J."/>
            <person name="Barry K."/>
            <person name="Miller A.N."/>
            <person name="Grigoriev I.V."/>
            <person name="Debuchy R."/>
            <person name="Gladieux P."/>
            <person name="Thoren M.H."/>
            <person name="Johannesson H."/>
        </authorList>
    </citation>
    <scope>NUCLEOTIDE SEQUENCE</scope>
    <source>
        <strain evidence="3">CBS 141.50</strain>
    </source>
</reference>
<proteinExistence type="predicted"/>
<dbReference type="SMART" id="SM00355">
    <property type="entry name" value="ZnF_C2H2"/>
    <property type="match status" value="3"/>
</dbReference>
<organism evidence="3 4">
    <name type="scientific">Dichotomopilus funicola</name>
    <dbReference type="NCBI Taxonomy" id="1934379"/>
    <lineage>
        <taxon>Eukaryota</taxon>
        <taxon>Fungi</taxon>
        <taxon>Dikarya</taxon>
        <taxon>Ascomycota</taxon>
        <taxon>Pezizomycotina</taxon>
        <taxon>Sordariomycetes</taxon>
        <taxon>Sordariomycetidae</taxon>
        <taxon>Sordariales</taxon>
        <taxon>Chaetomiaceae</taxon>
        <taxon>Dichotomopilus</taxon>
    </lineage>
</organism>
<dbReference type="EMBL" id="MU853601">
    <property type="protein sequence ID" value="KAK4142163.1"/>
    <property type="molecule type" value="Genomic_DNA"/>
</dbReference>
<dbReference type="InterPro" id="IPR013087">
    <property type="entry name" value="Znf_C2H2_type"/>
</dbReference>
<dbReference type="PANTHER" id="PTHR46179:SF24">
    <property type="entry name" value="C2H2-TYPE DOMAIN-CONTAINING PROTEIN"/>
    <property type="match status" value="1"/>
</dbReference>
<dbReference type="AlphaFoldDB" id="A0AAN6ZLD4"/>
<comment type="caution">
    <text evidence="3">The sequence shown here is derived from an EMBL/GenBank/DDBJ whole genome shotgun (WGS) entry which is preliminary data.</text>
</comment>
<feature type="domain" description="C2H2-type" evidence="2">
    <location>
        <begin position="146"/>
        <end position="173"/>
    </location>
</feature>
<accession>A0AAN6ZLD4</accession>
<gene>
    <name evidence="3" type="ORF">C8A04DRAFT_13456</name>
</gene>
<feature type="region of interest" description="Disordered" evidence="1">
    <location>
        <begin position="12"/>
        <end position="35"/>
    </location>
</feature>
<keyword evidence="4" id="KW-1185">Reference proteome</keyword>
<dbReference type="Proteomes" id="UP001302676">
    <property type="component" value="Unassembled WGS sequence"/>
</dbReference>
<protein>
    <recommendedName>
        <fullName evidence="2">C2H2-type domain-containing protein</fullName>
    </recommendedName>
</protein>
<name>A0AAN6ZLD4_9PEZI</name>
<dbReference type="PANTHER" id="PTHR46179">
    <property type="entry name" value="ZINC FINGER PROTEIN"/>
    <property type="match status" value="1"/>
</dbReference>